<sequence length="95" mass="9943">MQSWRGNQQLYARVERLVRQSSGRTKGAEPPSGRDSMMAASSGAGGEDGGGEPMGSQESRPLGDELDKAADGCRRTEHGNSTGSLFPPEECAGVC</sequence>
<feature type="region of interest" description="Disordered" evidence="1">
    <location>
        <begin position="16"/>
        <end position="95"/>
    </location>
</feature>
<gene>
    <name evidence="2" type="ORF">Esi_0621_0003</name>
</gene>
<organism evidence="2 3">
    <name type="scientific">Ectocarpus siliculosus</name>
    <name type="common">Brown alga</name>
    <name type="synonym">Conferva siliculosa</name>
    <dbReference type="NCBI Taxonomy" id="2880"/>
    <lineage>
        <taxon>Eukaryota</taxon>
        <taxon>Sar</taxon>
        <taxon>Stramenopiles</taxon>
        <taxon>Ochrophyta</taxon>
        <taxon>PX clade</taxon>
        <taxon>Phaeophyceae</taxon>
        <taxon>Ectocarpales</taxon>
        <taxon>Ectocarpaceae</taxon>
        <taxon>Ectocarpus</taxon>
    </lineage>
</organism>
<dbReference type="InParanoid" id="D7G546"/>
<reference evidence="2 3" key="1">
    <citation type="journal article" date="2010" name="Nature">
        <title>The Ectocarpus genome and the independent evolution of multicellularity in brown algae.</title>
        <authorList>
            <person name="Cock J.M."/>
            <person name="Sterck L."/>
            <person name="Rouze P."/>
            <person name="Scornet D."/>
            <person name="Allen A.E."/>
            <person name="Amoutzias G."/>
            <person name="Anthouard V."/>
            <person name="Artiguenave F."/>
            <person name="Aury J.M."/>
            <person name="Badger J.H."/>
            <person name="Beszteri B."/>
            <person name="Billiau K."/>
            <person name="Bonnet E."/>
            <person name="Bothwell J.H."/>
            <person name="Bowler C."/>
            <person name="Boyen C."/>
            <person name="Brownlee C."/>
            <person name="Carrano C.J."/>
            <person name="Charrier B."/>
            <person name="Cho G.Y."/>
            <person name="Coelho S.M."/>
            <person name="Collen J."/>
            <person name="Corre E."/>
            <person name="Da Silva C."/>
            <person name="Delage L."/>
            <person name="Delaroque N."/>
            <person name="Dittami S.M."/>
            <person name="Doulbeau S."/>
            <person name="Elias M."/>
            <person name="Farnham G."/>
            <person name="Gachon C.M."/>
            <person name="Gschloessl B."/>
            <person name="Heesch S."/>
            <person name="Jabbari K."/>
            <person name="Jubin C."/>
            <person name="Kawai H."/>
            <person name="Kimura K."/>
            <person name="Kloareg B."/>
            <person name="Kupper F.C."/>
            <person name="Lang D."/>
            <person name="Le Bail A."/>
            <person name="Leblanc C."/>
            <person name="Lerouge P."/>
            <person name="Lohr M."/>
            <person name="Lopez P.J."/>
            <person name="Martens C."/>
            <person name="Maumus F."/>
            <person name="Michel G."/>
            <person name="Miranda-Saavedra D."/>
            <person name="Morales J."/>
            <person name="Moreau H."/>
            <person name="Motomura T."/>
            <person name="Nagasato C."/>
            <person name="Napoli C.A."/>
            <person name="Nelson D.R."/>
            <person name="Nyvall-Collen P."/>
            <person name="Peters A.F."/>
            <person name="Pommier C."/>
            <person name="Potin P."/>
            <person name="Poulain J."/>
            <person name="Quesneville H."/>
            <person name="Read B."/>
            <person name="Rensing S.A."/>
            <person name="Ritter A."/>
            <person name="Rousvoal S."/>
            <person name="Samanta M."/>
            <person name="Samson G."/>
            <person name="Schroeder D.C."/>
            <person name="Segurens B."/>
            <person name="Strittmatter M."/>
            <person name="Tonon T."/>
            <person name="Tregear J.W."/>
            <person name="Valentin K."/>
            <person name="von Dassow P."/>
            <person name="Yamagishi T."/>
            <person name="Van de Peer Y."/>
            <person name="Wincker P."/>
        </authorList>
    </citation>
    <scope>NUCLEOTIDE SEQUENCE [LARGE SCALE GENOMIC DNA]</scope>
    <source>
        <strain evidence="3">Ec32 / CCAP1310/4</strain>
    </source>
</reference>
<accession>D7G546</accession>
<feature type="compositionally biased region" description="Basic and acidic residues" evidence="1">
    <location>
        <begin position="61"/>
        <end position="78"/>
    </location>
</feature>
<evidence type="ECO:0000313" key="2">
    <source>
        <dbReference type="EMBL" id="CBJ33809.1"/>
    </source>
</evidence>
<dbReference type="Proteomes" id="UP000002630">
    <property type="component" value="Unassembled WGS sequence"/>
</dbReference>
<feature type="compositionally biased region" description="Low complexity" evidence="1">
    <location>
        <begin position="33"/>
        <end position="42"/>
    </location>
</feature>
<proteinExistence type="predicted"/>
<protein>
    <submittedName>
        <fullName evidence="2">Uncharacterized protein</fullName>
    </submittedName>
</protein>
<keyword evidence="3" id="KW-1185">Reference proteome</keyword>
<dbReference type="AlphaFoldDB" id="D7G546"/>
<evidence type="ECO:0000313" key="3">
    <source>
        <dbReference type="Proteomes" id="UP000002630"/>
    </source>
</evidence>
<name>D7G546_ECTSI</name>
<feature type="compositionally biased region" description="Gly residues" evidence="1">
    <location>
        <begin position="43"/>
        <end position="53"/>
    </location>
</feature>
<dbReference type="EMBL" id="FN649760">
    <property type="protein sequence ID" value="CBJ33809.1"/>
    <property type="molecule type" value="Genomic_DNA"/>
</dbReference>
<evidence type="ECO:0000256" key="1">
    <source>
        <dbReference type="SAM" id="MobiDB-lite"/>
    </source>
</evidence>